<keyword evidence="9" id="KW-0805">Transcription regulation</keyword>
<dbReference type="InterPro" id="IPR050893">
    <property type="entry name" value="Sugar_PTS"/>
</dbReference>
<dbReference type="Proteomes" id="UP000466445">
    <property type="component" value="Chromosome"/>
</dbReference>
<organism evidence="15 16">
    <name type="scientific">Mycolicibacterium sarraceniae</name>
    <dbReference type="NCBI Taxonomy" id="1534348"/>
    <lineage>
        <taxon>Bacteria</taxon>
        <taxon>Bacillati</taxon>
        <taxon>Actinomycetota</taxon>
        <taxon>Actinomycetes</taxon>
        <taxon>Mycobacteriales</taxon>
        <taxon>Mycobacteriaceae</taxon>
        <taxon>Mycolicibacterium</taxon>
    </lineage>
</organism>
<gene>
    <name evidence="15" type="ORF">MSAR_19320</name>
</gene>
<keyword evidence="10" id="KW-0804">Transcription</keyword>
<evidence type="ECO:0000256" key="10">
    <source>
        <dbReference type="ARBA" id="ARBA00023163"/>
    </source>
</evidence>
<dbReference type="SUPFAM" id="SSF55804">
    <property type="entry name" value="Phoshotransferase/anion transport protein"/>
    <property type="match status" value="1"/>
</dbReference>
<evidence type="ECO:0000256" key="8">
    <source>
        <dbReference type="ARBA" id="ARBA00022777"/>
    </source>
</evidence>
<feature type="domain" description="HTH deoR-type" evidence="14">
    <location>
        <begin position="86"/>
        <end position="141"/>
    </location>
</feature>
<evidence type="ECO:0000256" key="5">
    <source>
        <dbReference type="ARBA" id="ARBA00022597"/>
    </source>
</evidence>
<dbReference type="Gene3D" id="3.40.930.10">
    <property type="entry name" value="Mannitol-specific EII, Chain A"/>
    <property type="match status" value="1"/>
</dbReference>
<dbReference type="InterPro" id="IPR002178">
    <property type="entry name" value="PTS_EIIA_type-2_dom"/>
</dbReference>
<evidence type="ECO:0000256" key="4">
    <source>
        <dbReference type="ARBA" id="ARBA00022553"/>
    </source>
</evidence>
<keyword evidence="7" id="KW-0598">Phosphotransferase system</keyword>
<dbReference type="PROSITE" id="PS51000">
    <property type="entry name" value="HTH_DEOR_2"/>
    <property type="match status" value="1"/>
</dbReference>
<evidence type="ECO:0000256" key="13">
    <source>
        <dbReference type="ARBA" id="ARBA00030962"/>
    </source>
</evidence>
<evidence type="ECO:0000256" key="11">
    <source>
        <dbReference type="ARBA" id="ARBA00029908"/>
    </source>
</evidence>
<sequence length="171" mass="18101">MTDNPSDLGNYVTADTCGAVGQSYVHAMHEREASVSTYMGNGLAIPHGTNEAKDSIRRTGISFVRYAEPIDRCSAAPAAEDPHVDSDTRQGRIVEFARTRGLVEVAALAEELDVAAETIRRDLTVLAGRRMHKRVHGGAVPGSTPLDTAAIRAHAGGKAGALQDSALRAHC</sequence>
<dbReference type="InterPro" id="IPR036390">
    <property type="entry name" value="WH_DNA-bd_sf"/>
</dbReference>
<evidence type="ECO:0000259" key="14">
    <source>
        <dbReference type="PROSITE" id="PS51000"/>
    </source>
</evidence>
<accession>A0A7I7SSJ8</accession>
<dbReference type="EMBL" id="AP022595">
    <property type="protein sequence ID" value="BBY58796.1"/>
    <property type="molecule type" value="Genomic_DNA"/>
</dbReference>
<dbReference type="SUPFAM" id="SSF46785">
    <property type="entry name" value="Winged helix' DNA-binding domain"/>
    <property type="match status" value="1"/>
</dbReference>
<dbReference type="GO" id="GO:0003700">
    <property type="term" value="F:DNA-binding transcription factor activity"/>
    <property type="evidence" value="ECO:0007669"/>
    <property type="project" value="InterPro"/>
</dbReference>
<dbReference type="KEGG" id="msar:MSAR_19320"/>
<keyword evidence="3" id="KW-0813">Transport</keyword>
<evidence type="ECO:0000256" key="3">
    <source>
        <dbReference type="ARBA" id="ARBA00022448"/>
    </source>
</evidence>
<evidence type="ECO:0000256" key="7">
    <source>
        <dbReference type="ARBA" id="ARBA00022683"/>
    </source>
</evidence>
<comment type="function">
    <text evidence="1">The phosphoenolpyruvate-dependent sugar phosphotransferase system (sugar PTS), a major carbohydrate active transport system, catalyzes the phosphorylation of incoming sugar substrates concomitantly with their translocation across the cell membrane. The enzyme II CmtAB PTS system is involved in D-mannitol transport.</text>
</comment>
<dbReference type="PRINTS" id="PR00037">
    <property type="entry name" value="HTHLACR"/>
</dbReference>
<dbReference type="GO" id="GO:0090563">
    <property type="term" value="F:protein-phosphocysteine-sugar phosphotransferase activity"/>
    <property type="evidence" value="ECO:0007669"/>
    <property type="project" value="TreeGrafter"/>
</dbReference>
<dbReference type="PROSITE" id="PS00372">
    <property type="entry name" value="PTS_EIIA_TYPE_2_HIS"/>
    <property type="match status" value="1"/>
</dbReference>
<dbReference type="InterPro" id="IPR001034">
    <property type="entry name" value="DeoR_HTH"/>
</dbReference>
<dbReference type="AlphaFoldDB" id="A0A7I7SSJ8"/>
<evidence type="ECO:0000256" key="9">
    <source>
        <dbReference type="ARBA" id="ARBA00023015"/>
    </source>
</evidence>
<name>A0A7I7SSJ8_9MYCO</name>
<dbReference type="InterPro" id="IPR016152">
    <property type="entry name" value="PTrfase/Anion_transptr"/>
</dbReference>
<keyword evidence="4" id="KW-0597">Phosphoprotein</keyword>
<proteinExistence type="predicted"/>
<evidence type="ECO:0000256" key="6">
    <source>
        <dbReference type="ARBA" id="ARBA00022679"/>
    </source>
</evidence>
<evidence type="ECO:0000256" key="12">
    <source>
        <dbReference type="ARBA" id="ARBA00030956"/>
    </source>
</evidence>
<evidence type="ECO:0000256" key="1">
    <source>
        <dbReference type="ARBA" id="ARBA00002434"/>
    </source>
</evidence>
<dbReference type="GO" id="GO:0016301">
    <property type="term" value="F:kinase activity"/>
    <property type="evidence" value="ECO:0007669"/>
    <property type="project" value="UniProtKB-KW"/>
</dbReference>
<protein>
    <recommendedName>
        <fullName evidence="2">Mannitol-specific phosphotransferase enzyme IIA component</fullName>
    </recommendedName>
    <alternativeName>
        <fullName evidence="12">EIIA</fullName>
    </alternativeName>
    <alternativeName>
        <fullName evidence="13">EIII</fullName>
    </alternativeName>
    <alternativeName>
        <fullName evidence="11">PTS system mannitol-specific EIIA component</fullName>
    </alternativeName>
</protein>
<keyword evidence="8" id="KW-0418">Kinase</keyword>
<evidence type="ECO:0000256" key="2">
    <source>
        <dbReference type="ARBA" id="ARBA00014783"/>
    </source>
</evidence>
<keyword evidence="16" id="KW-1185">Reference proteome</keyword>
<evidence type="ECO:0000313" key="16">
    <source>
        <dbReference type="Proteomes" id="UP000466445"/>
    </source>
</evidence>
<dbReference type="Pfam" id="PF00359">
    <property type="entry name" value="PTS_EIIA_2"/>
    <property type="match status" value="1"/>
</dbReference>
<keyword evidence="6" id="KW-0808">Transferase</keyword>
<reference evidence="15 16" key="1">
    <citation type="journal article" date="2019" name="Emerg. Microbes Infect.">
        <title>Comprehensive subspecies identification of 175 nontuberculous mycobacteria species based on 7547 genomic profiles.</title>
        <authorList>
            <person name="Matsumoto Y."/>
            <person name="Kinjo T."/>
            <person name="Motooka D."/>
            <person name="Nabeya D."/>
            <person name="Jung N."/>
            <person name="Uechi K."/>
            <person name="Horii T."/>
            <person name="Iida T."/>
            <person name="Fujita J."/>
            <person name="Nakamura S."/>
        </authorList>
    </citation>
    <scope>NUCLEOTIDE SEQUENCE [LARGE SCALE GENOMIC DNA]</scope>
    <source>
        <strain evidence="15 16">JCM 30395</strain>
    </source>
</reference>
<dbReference type="GO" id="GO:0009401">
    <property type="term" value="P:phosphoenolpyruvate-dependent sugar phosphotransferase system"/>
    <property type="evidence" value="ECO:0007669"/>
    <property type="project" value="UniProtKB-KW"/>
</dbReference>
<dbReference type="GO" id="GO:0005886">
    <property type="term" value="C:plasma membrane"/>
    <property type="evidence" value="ECO:0007669"/>
    <property type="project" value="TreeGrafter"/>
</dbReference>
<dbReference type="PANTHER" id="PTHR30181">
    <property type="entry name" value="MANNITOL PERMEASE IIC COMPONENT"/>
    <property type="match status" value="1"/>
</dbReference>
<dbReference type="Pfam" id="PF08220">
    <property type="entry name" value="HTH_DeoR"/>
    <property type="match status" value="1"/>
</dbReference>
<keyword evidence="5" id="KW-0762">Sugar transport</keyword>
<evidence type="ECO:0000313" key="15">
    <source>
        <dbReference type="EMBL" id="BBY58796.1"/>
    </source>
</evidence>
<dbReference type="PANTHER" id="PTHR30181:SF2">
    <property type="entry name" value="PTS SYSTEM MANNITOL-SPECIFIC EIICBA COMPONENT"/>
    <property type="match status" value="1"/>
</dbReference>
<dbReference type="SMART" id="SM00420">
    <property type="entry name" value="HTH_DEOR"/>
    <property type="match status" value="1"/>
</dbReference>